<reference evidence="1" key="2">
    <citation type="journal article" date="2015" name="Fish Shellfish Immunol.">
        <title>Early steps in the European eel (Anguilla anguilla)-Vibrio vulnificus interaction in the gills: Role of the RtxA13 toxin.</title>
        <authorList>
            <person name="Callol A."/>
            <person name="Pajuelo D."/>
            <person name="Ebbesson L."/>
            <person name="Teles M."/>
            <person name="MacKenzie S."/>
            <person name="Amaro C."/>
        </authorList>
    </citation>
    <scope>NUCLEOTIDE SEQUENCE</scope>
</reference>
<protein>
    <submittedName>
        <fullName evidence="1">Uncharacterized protein</fullName>
    </submittedName>
</protein>
<reference evidence="1" key="1">
    <citation type="submission" date="2014-11" db="EMBL/GenBank/DDBJ databases">
        <authorList>
            <person name="Amaro Gonzalez C."/>
        </authorList>
    </citation>
    <scope>NUCLEOTIDE SEQUENCE</scope>
</reference>
<sequence length="24" mass="2970">MPTWLLKCKIFCKECFHKVLIIQF</sequence>
<evidence type="ECO:0000313" key="1">
    <source>
        <dbReference type="EMBL" id="JAH70683.1"/>
    </source>
</evidence>
<accession>A0A0E9V0A6</accession>
<dbReference type="EMBL" id="GBXM01037894">
    <property type="protein sequence ID" value="JAH70683.1"/>
    <property type="molecule type" value="Transcribed_RNA"/>
</dbReference>
<dbReference type="AlphaFoldDB" id="A0A0E9V0A6"/>
<organism evidence="1">
    <name type="scientific">Anguilla anguilla</name>
    <name type="common">European freshwater eel</name>
    <name type="synonym">Muraena anguilla</name>
    <dbReference type="NCBI Taxonomy" id="7936"/>
    <lineage>
        <taxon>Eukaryota</taxon>
        <taxon>Metazoa</taxon>
        <taxon>Chordata</taxon>
        <taxon>Craniata</taxon>
        <taxon>Vertebrata</taxon>
        <taxon>Euteleostomi</taxon>
        <taxon>Actinopterygii</taxon>
        <taxon>Neopterygii</taxon>
        <taxon>Teleostei</taxon>
        <taxon>Anguilliformes</taxon>
        <taxon>Anguillidae</taxon>
        <taxon>Anguilla</taxon>
    </lineage>
</organism>
<proteinExistence type="predicted"/>
<name>A0A0E9V0A6_ANGAN</name>